<dbReference type="Proteomes" id="UP000280834">
    <property type="component" value="Unassembled WGS sequence"/>
</dbReference>
<dbReference type="STRING" id="42155.A0A0R3QVL0"/>
<proteinExistence type="predicted"/>
<dbReference type="EMBL" id="UZAG01017165">
    <property type="protein sequence ID" value="VDO33215.1"/>
    <property type="molecule type" value="Genomic_DNA"/>
</dbReference>
<organism evidence="4">
    <name type="scientific">Brugia timori</name>
    <dbReference type="NCBI Taxonomy" id="42155"/>
    <lineage>
        <taxon>Eukaryota</taxon>
        <taxon>Metazoa</taxon>
        <taxon>Ecdysozoa</taxon>
        <taxon>Nematoda</taxon>
        <taxon>Chromadorea</taxon>
        <taxon>Rhabditida</taxon>
        <taxon>Spirurina</taxon>
        <taxon>Spiruromorpha</taxon>
        <taxon>Filarioidea</taxon>
        <taxon>Onchocercidae</taxon>
        <taxon>Brugia</taxon>
    </lineage>
</organism>
<name>A0A0R3QVL0_9BILA</name>
<dbReference type="WBParaSite" id="BTMF_0001176801-mRNA-1">
    <property type="protein sequence ID" value="BTMF_0001176801-mRNA-1"/>
    <property type="gene ID" value="BTMF_0001176801"/>
</dbReference>
<reference evidence="4" key="1">
    <citation type="submission" date="2017-02" db="UniProtKB">
        <authorList>
            <consortium name="WormBaseParasite"/>
        </authorList>
    </citation>
    <scope>IDENTIFICATION</scope>
</reference>
<feature type="region of interest" description="Disordered" evidence="1">
    <location>
        <begin position="1"/>
        <end position="22"/>
    </location>
</feature>
<reference evidence="2 3" key="2">
    <citation type="submission" date="2018-11" db="EMBL/GenBank/DDBJ databases">
        <authorList>
            <consortium name="Pathogen Informatics"/>
        </authorList>
    </citation>
    <scope>NUCLEOTIDE SEQUENCE [LARGE SCALE GENOMIC DNA]</scope>
</reference>
<protein>
    <submittedName>
        <fullName evidence="4">ZM domain-containing protein</fullName>
    </submittedName>
</protein>
<sequence length="106" mass="12285">MKSEEELFERRDNNRDRREGRNATYVYTTEYPPYYQYQPIHSPTQQTYVIQQQGSPGSVEEDVGAQLGHTTRASPATVSVLQNYAFNMISNLSNYTQNNMYSNFSL</sequence>
<accession>A0A0R3QVL0</accession>
<gene>
    <name evidence="2" type="ORF">BTMF_LOCUS9796</name>
</gene>
<keyword evidence="3" id="KW-1185">Reference proteome</keyword>
<dbReference type="AlphaFoldDB" id="A0A0R3QVL0"/>
<feature type="compositionally biased region" description="Basic and acidic residues" evidence="1">
    <location>
        <begin position="1"/>
        <end position="21"/>
    </location>
</feature>
<evidence type="ECO:0000313" key="2">
    <source>
        <dbReference type="EMBL" id="VDO33215.1"/>
    </source>
</evidence>
<evidence type="ECO:0000256" key="1">
    <source>
        <dbReference type="SAM" id="MobiDB-lite"/>
    </source>
</evidence>
<evidence type="ECO:0000313" key="4">
    <source>
        <dbReference type="WBParaSite" id="BTMF_0001176801-mRNA-1"/>
    </source>
</evidence>
<evidence type="ECO:0000313" key="3">
    <source>
        <dbReference type="Proteomes" id="UP000280834"/>
    </source>
</evidence>